<accession>A0A6B9FS27</accession>
<protein>
    <submittedName>
        <fullName evidence="1">Glycosyltransferase family 2 protein</fullName>
    </submittedName>
</protein>
<evidence type="ECO:0000313" key="2">
    <source>
        <dbReference type="Proteomes" id="UP000012488"/>
    </source>
</evidence>
<dbReference type="SUPFAM" id="SSF53448">
    <property type="entry name" value="Nucleotide-diphospho-sugar transferases"/>
    <property type="match status" value="1"/>
</dbReference>
<proteinExistence type="predicted"/>
<gene>
    <name evidence="1" type="ORF">MMSR116_24365</name>
</gene>
<dbReference type="OrthoDB" id="3010234at2"/>
<dbReference type="Proteomes" id="UP000012488">
    <property type="component" value="Chromosome"/>
</dbReference>
<dbReference type="Gene3D" id="3.90.550.10">
    <property type="entry name" value="Spore Coat Polysaccharide Biosynthesis Protein SpsA, Chain A"/>
    <property type="match status" value="1"/>
</dbReference>
<dbReference type="KEGG" id="mmes:MMSR116_24365"/>
<dbReference type="AlphaFoldDB" id="A0A6B9FS27"/>
<reference evidence="1 2" key="1">
    <citation type="journal article" date="2012" name="Genet. Mol. Biol.">
        <title>Analysis of 16S rRNA and mxaF genes revealing insights into Methylobacterium niche-specific plant association.</title>
        <authorList>
            <person name="Dourado M.N."/>
            <person name="Andreote F.D."/>
            <person name="Dini-Andreote F."/>
            <person name="Conti R."/>
            <person name="Araujo J.M."/>
            <person name="Araujo W.L."/>
        </authorList>
    </citation>
    <scope>NUCLEOTIDE SEQUENCE [LARGE SCALE GENOMIC DNA]</scope>
    <source>
        <strain evidence="1 2">SR1.6/6</strain>
    </source>
</reference>
<dbReference type="Pfam" id="PF13704">
    <property type="entry name" value="Glyco_tranf_2_4"/>
    <property type="match status" value="1"/>
</dbReference>
<dbReference type="GO" id="GO:0016740">
    <property type="term" value="F:transferase activity"/>
    <property type="evidence" value="ECO:0007669"/>
    <property type="project" value="UniProtKB-KW"/>
</dbReference>
<dbReference type="EMBL" id="CP043538">
    <property type="protein sequence ID" value="QGY04689.1"/>
    <property type="molecule type" value="Genomic_DNA"/>
</dbReference>
<dbReference type="InterPro" id="IPR029044">
    <property type="entry name" value="Nucleotide-diphossugar_trans"/>
</dbReference>
<evidence type="ECO:0000313" key="1">
    <source>
        <dbReference type="EMBL" id="QGY04689.1"/>
    </source>
</evidence>
<dbReference type="RefSeq" id="WP_083920167.1">
    <property type="nucleotide sequence ID" value="NZ_CP043538.1"/>
</dbReference>
<organism evidence="1 2">
    <name type="scientific">Methylobacterium mesophilicum SR1.6/6</name>
    <dbReference type="NCBI Taxonomy" id="908290"/>
    <lineage>
        <taxon>Bacteria</taxon>
        <taxon>Pseudomonadati</taxon>
        <taxon>Pseudomonadota</taxon>
        <taxon>Alphaproteobacteria</taxon>
        <taxon>Hyphomicrobiales</taxon>
        <taxon>Methylobacteriaceae</taxon>
        <taxon>Methylobacterium</taxon>
    </lineage>
</organism>
<sequence length="343" mass="39570">MASEMKIARYLKSYLINGIVAWIRRTAKSRDLACIKLRPELSQAIHVVLMIVKNEQSRIPFFLRYYRNLGFQHFVAIDNCSTDGTREILLQEHDVSLFEAKGGFKSARFGMDWVNHIAAKYCANKWLLHVDADEFLVFEGYKTRKILEFTKDLAARNQISVQCVMLDMYSDRLPSENFYRSGQDPLTICNKFDASGYQVTYDSVSRTSWIKGGVRNRLFFEEISSSPALNKTPLTYWKSHYAFIKCAHELWPPRLNNGDSIEGGPHHGALLHFKFLSDFDSKILNEITSQQHTAEYSQYILGANRAYEKGFVFSETVDYNDWNTLVQVGLISQIYSKESRVTV</sequence>
<name>A0A6B9FS27_9HYPH</name>
<reference evidence="1 2" key="2">
    <citation type="journal article" date="2013" name="Genome Announc.">
        <title>Draft Genome Sequence of Methylobacterium mesophilicum Strain SR1.6/6, Isolated from Citrus sinensis.</title>
        <authorList>
            <person name="Marinho Almeida D."/>
            <person name="Dini-Andreote F."/>
            <person name="Camargo Neves A.A."/>
            <person name="Juca Ramos R.T."/>
            <person name="Andreote F.D."/>
            <person name="Carneiro A.R."/>
            <person name="Oliveira de Souza Lima A."/>
            <person name="Caracciolo Gomes de Sa P.H."/>
            <person name="Ribeiro Barbosa M.S."/>
            <person name="Araujo W.L."/>
            <person name="Silva A."/>
        </authorList>
    </citation>
    <scope>NUCLEOTIDE SEQUENCE [LARGE SCALE GENOMIC DNA]</scope>
    <source>
        <strain evidence="1 2">SR1.6/6</strain>
    </source>
</reference>
<keyword evidence="1" id="KW-0808">Transferase</keyword>